<reference evidence="1" key="1">
    <citation type="submission" date="2013-11" db="EMBL/GenBank/DDBJ databases">
        <title>The Genome Sequence of Phytophthora parasitica CHvinca01.</title>
        <authorList>
            <consortium name="The Broad Institute Genomics Platform"/>
            <person name="Russ C."/>
            <person name="Tyler B."/>
            <person name="Panabieres F."/>
            <person name="Shan W."/>
            <person name="Tripathy S."/>
            <person name="Grunwald N."/>
            <person name="Machado M."/>
            <person name="Johnson C.S."/>
            <person name="Arredondo F."/>
            <person name="Hong C."/>
            <person name="Coffey M."/>
            <person name="Young S.K."/>
            <person name="Zeng Q."/>
            <person name="Gargeya S."/>
            <person name="Fitzgerald M."/>
            <person name="Abouelleil A."/>
            <person name="Alvarado L."/>
            <person name="Chapman S.B."/>
            <person name="Gainer-Dewar J."/>
            <person name="Goldberg J."/>
            <person name="Griggs A."/>
            <person name="Gujja S."/>
            <person name="Hansen M."/>
            <person name="Howarth C."/>
            <person name="Imamovic A."/>
            <person name="Ireland A."/>
            <person name="Larimer J."/>
            <person name="McCowan C."/>
            <person name="Murphy C."/>
            <person name="Pearson M."/>
            <person name="Poon T.W."/>
            <person name="Priest M."/>
            <person name="Roberts A."/>
            <person name="Saif S."/>
            <person name="Shea T."/>
            <person name="Sykes S."/>
            <person name="Wortman J."/>
            <person name="Nusbaum C."/>
            <person name="Birren B."/>
        </authorList>
    </citation>
    <scope>NUCLEOTIDE SEQUENCE [LARGE SCALE GENOMIC DNA]</scope>
    <source>
        <strain evidence="1">CHvinca01</strain>
    </source>
</reference>
<accession>W2L6U8</accession>
<sequence>MKKKSGKAPVKTRAAAAGVDKSMEISLAKISATFGRLRDDSIAAEHKVEDVNYACNAIRRFQEATAQLSDSIKLSGSIIDLQKSVASEATQVIHMMQKFFQVDHTAAKVPFVAGSRASPTASYSNSYRPTSSRIMRLW</sequence>
<dbReference type="OrthoDB" id="111500at2759"/>
<proteinExistence type="predicted"/>
<gene>
    <name evidence="1" type="ORF">L917_08645</name>
</gene>
<organism evidence="1">
    <name type="scientific">Phytophthora nicotianae</name>
    <name type="common">Potato buckeye rot agent</name>
    <name type="synonym">Phytophthora parasitica</name>
    <dbReference type="NCBI Taxonomy" id="4792"/>
    <lineage>
        <taxon>Eukaryota</taxon>
        <taxon>Sar</taxon>
        <taxon>Stramenopiles</taxon>
        <taxon>Oomycota</taxon>
        <taxon>Peronosporomycetes</taxon>
        <taxon>Peronosporales</taxon>
        <taxon>Peronosporaceae</taxon>
        <taxon>Phytophthora</taxon>
    </lineage>
</organism>
<evidence type="ECO:0000313" key="1">
    <source>
        <dbReference type="EMBL" id="ETL93126.1"/>
    </source>
</evidence>
<protein>
    <submittedName>
        <fullName evidence="1">Uncharacterized protein</fullName>
    </submittedName>
</protein>
<dbReference type="EMBL" id="KI679675">
    <property type="protein sequence ID" value="ETL93126.1"/>
    <property type="molecule type" value="Genomic_DNA"/>
</dbReference>
<name>W2L6U8_PHYNI</name>
<dbReference type="AlphaFoldDB" id="W2L6U8"/>
<dbReference type="Proteomes" id="UP000054423">
    <property type="component" value="Unassembled WGS sequence"/>
</dbReference>